<dbReference type="KEGG" id="lbc:LACBIDRAFT_292661"/>
<gene>
    <name evidence="2" type="ORF">LACBIDRAFT_292661</name>
</gene>
<dbReference type="InParanoid" id="B0CZB6"/>
<dbReference type="RefSeq" id="XP_001876387.1">
    <property type="nucleotide sequence ID" value="XM_001876352.1"/>
</dbReference>
<feature type="chain" id="PRO_5002748778" evidence="1">
    <location>
        <begin position="22"/>
        <end position="444"/>
    </location>
</feature>
<keyword evidence="3" id="KW-1185">Reference proteome</keyword>
<dbReference type="OrthoDB" id="276515at2759"/>
<reference evidence="2 3" key="1">
    <citation type="journal article" date="2008" name="Nature">
        <title>The genome of Laccaria bicolor provides insights into mycorrhizal symbiosis.</title>
        <authorList>
            <person name="Martin F."/>
            <person name="Aerts A."/>
            <person name="Ahren D."/>
            <person name="Brun A."/>
            <person name="Danchin E.G.J."/>
            <person name="Duchaussoy F."/>
            <person name="Gibon J."/>
            <person name="Kohler A."/>
            <person name="Lindquist E."/>
            <person name="Pereda V."/>
            <person name="Salamov A."/>
            <person name="Shapiro H.J."/>
            <person name="Wuyts J."/>
            <person name="Blaudez D."/>
            <person name="Buee M."/>
            <person name="Brokstein P."/>
            <person name="Canbaeck B."/>
            <person name="Cohen D."/>
            <person name="Courty P.E."/>
            <person name="Coutinho P.M."/>
            <person name="Delaruelle C."/>
            <person name="Detter J.C."/>
            <person name="Deveau A."/>
            <person name="DiFazio S."/>
            <person name="Duplessis S."/>
            <person name="Fraissinet-Tachet L."/>
            <person name="Lucic E."/>
            <person name="Frey-Klett P."/>
            <person name="Fourrey C."/>
            <person name="Feussner I."/>
            <person name="Gay G."/>
            <person name="Grimwood J."/>
            <person name="Hoegger P.J."/>
            <person name="Jain P."/>
            <person name="Kilaru S."/>
            <person name="Labbe J."/>
            <person name="Lin Y.C."/>
            <person name="Legue V."/>
            <person name="Le Tacon F."/>
            <person name="Marmeisse R."/>
            <person name="Melayah D."/>
            <person name="Montanini B."/>
            <person name="Muratet M."/>
            <person name="Nehls U."/>
            <person name="Niculita-Hirzel H."/>
            <person name="Oudot-Le Secq M.P."/>
            <person name="Peter M."/>
            <person name="Quesneville H."/>
            <person name="Rajashekar B."/>
            <person name="Reich M."/>
            <person name="Rouhier N."/>
            <person name="Schmutz J."/>
            <person name="Yin T."/>
            <person name="Chalot M."/>
            <person name="Henrissat B."/>
            <person name="Kuees U."/>
            <person name="Lucas S."/>
            <person name="Van de Peer Y."/>
            <person name="Podila G.K."/>
            <person name="Polle A."/>
            <person name="Pukkila P.J."/>
            <person name="Richardson P.M."/>
            <person name="Rouze P."/>
            <person name="Sanders I.R."/>
            <person name="Stajich J.E."/>
            <person name="Tunlid A."/>
            <person name="Tuskan G."/>
            <person name="Grigoriev I.V."/>
        </authorList>
    </citation>
    <scope>NUCLEOTIDE SEQUENCE [LARGE SCALE GENOMIC DNA]</scope>
    <source>
        <strain evidence="3">S238N-H82 / ATCC MYA-4686</strain>
    </source>
</reference>
<name>B0CZB6_LACBS</name>
<evidence type="ECO:0000313" key="2">
    <source>
        <dbReference type="EMBL" id="EDR12123.1"/>
    </source>
</evidence>
<protein>
    <submittedName>
        <fullName evidence="2">Predicted protein</fullName>
    </submittedName>
</protein>
<dbReference type="Proteomes" id="UP000001194">
    <property type="component" value="Unassembled WGS sequence"/>
</dbReference>
<dbReference type="GeneID" id="6072436"/>
<dbReference type="HOGENOM" id="CLU_616864_0_0_1"/>
<sequence>MQPKFLALVPLVSLLASFVAAYPSIDAAALMERGYDEGEGLMFAREYDFADALEMRDFDELEMRAFDDELETRDFDDELEMRGFDDDLLEMREFDELDARDLEDLLERGLFSKSTPEEKKQKEEEKKRKALIKASRTEQKTIDKANAKSSLSIQCINCGSWEGKITARIQKAWKSDANIKKFENCQATTKDYNGGQMITARYYNGNNLLTFVAQPRAPQFGTSLSSSITMRIATFNIRYDCKPDNISIQQSLDALLNTDPLKEVAFQSLKGEQPWSARRIRVANHILDEGAILAAFQEALFRQVTDVAELLGDGWAWERSHWQLLSELQLIANDNFWLSTSTGSDSGGYKITTGASPPLPVDSAFAKKYSVRQDQLPHFRMLDLRAETLRQNVSANFATFTGFRGPSDTSDWSRIDFIFGGSNKGWTSNSYVVQSHSNENQGET</sequence>
<evidence type="ECO:0000256" key="1">
    <source>
        <dbReference type="SAM" id="SignalP"/>
    </source>
</evidence>
<dbReference type="STRING" id="486041.B0CZB6"/>
<keyword evidence="1" id="KW-0732">Signal</keyword>
<dbReference type="Gene3D" id="3.60.10.10">
    <property type="entry name" value="Endonuclease/exonuclease/phosphatase"/>
    <property type="match status" value="1"/>
</dbReference>
<organism evidence="3">
    <name type="scientific">Laccaria bicolor (strain S238N-H82 / ATCC MYA-4686)</name>
    <name type="common">Bicoloured deceiver</name>
    <name type="synonym">Laccaria laccata var. bicolor</name>
    <dbReference type="NCBI Taxonomy" id="486041"/>
    <lineage>
        <taxon>Eukaryota</taxon>
        <taxon>Fungi</taxon>
        <taxon>Dikarya</taxon>
        <taxon>Basidiomycota</taxon>
        <taxon>Agaricomycotina</taxon>
        <taxon>Agaricomycetes</taxon>
        <taxon>Agaricomycetidae</taxon>
        <taxon>Agaricales</taxon>
        <taxon>Agaricineae</taxon>
        <taxon>Hydnangiaceae</taxon>
        <taxon>Laccaria</taxon>
    </lineage>
</organism>
<dbReference type="AlphaFoldDB" id="B0CZB6"/>
<feature type="signal peptide" evidence="1">
    <location>
        <begin position="1"/>
        <end position="21"/>
    </location>
</feature>
<evidence type="ECO:0000313" key="3">
    <source>
        <dbReference type="Proteomes" id="UP000001194"/>
    </source>
</evidence>
<dbReference type="InterPro" id="IPR036691">
    <property type="entry name" value="Endo/exonu/phosph_ase_sf"/>
</dbReference>
<proteinExistence type="predicted"/>
<dbReference type="EMBL" id="DS547094">
    <property type="protein sequence ID" value="EDR12123.1"/>
    <property type="molecule type" value="Genomic_DNA"/>
</dbReference>
<accession>B0CZB6</accession>